<sequence>MSIVRGVLNLVLYVYLLVLFGRLVLDWIQVFAREWRPRGVILLVAEAIYSLTDPPLRALRKVFKPLRIGGVAIDIAFLILILAVYILLGIV</sequence>
<reference evidence="2 3" key="1">
    <citation type="submission" date="2022-09" db="EMBL/GenBank/DDBJ databases">
        <title>Complete genome sequence of Janibacter terrae strain COS04-44, PCL-degrading bacteria isolated from oil spilled coast.</title>
        <authorList>
            <person name="Park H."/>
            <person name="Kim J.Y."/>
            <person name="An S.H."/>
            <person name="Lee C.M."/>
            <person name="Weon H.-Y."/>
        </authorList>
    </citation>
    <scope>NUCLEOTIDE SEQUENCE [LARGE SCALE GENOMIC DNA]</scope>
    <source>
        <strain evidence="2 3">COS04-44</strain>
    </source>
</reference>
<keyword evidence="1" id="KW-0472">Membrane</keyword>
<evidence type="ECO:0000256" key="1">
    <source>
        <dbReference type="SAM" id="Phobius"/>
    </source>
</evidence>
<dbReference type="RefSeq" id="WP_068324946.1">
    <property type="nucleotide sequence ID" value="NZ_CP104874.1"/>
</dbReference>
<keyword evidence="1" id="KW-1133">Transmembrane helix</keyword>
<keyword evidence="1" id="KW-0812">Transmembrane</keyword>
<dbReference type="Pfam" id="PF02325">
    <property type="entry name" value="CCB3_YggT"/>
    <property type="match status" value="1"/>
</dbReference>
<organism evidence="2 3">
    <name type="scientific">Janibacter terrae</name>
    <dbReference type="NCBI Taxonomy" id="103817"/>
    <lineage>
        <taxon>Bacteria</taxon>
        <taxon>Bacillati</taxon>
        <taxon>Actinomycetota</taxon>
        <taxon>Actinomycetes</taxon>
        <taxon>Micrococcales</taxon>
        <taxon>Intrasporangiaceae</taxon>
        <taxon>Janibacter</taxon>
    </lineage>
</organism>
<evidence type="ECO:0000313" key="2">
    <source>
        <dbReference type="EMBL" id="WWF05310.1"/>
    </source>
</evidence>
<feature type="transmembrane region" description="Helical" evidence="1">
    <location>
        <begin position="66"/>
        <end position="88"/>
    </location>
</feature>
<name>A0ABZ2FF04_9MICO</name>
<protein>
    <submittedName>
        <fullName evidence="2">YggT family protein</fullName>
    </submittedName>
</protein>
<dbReference type="InterPro" id="IPR003425">
    <property type="entry name" value="CCB3/YggT"/>
</dbReference>
<dbReference type="EMBL" id="CP104874">
    <property type="protein sequence ID" value="WWF05310.1"/>
    <property type="molecule type" value="Genomic_DNA"/>
</dbReference>
<dbReference type="Proteomes" id="UP001381003">
    <property type="component" value="Chromosome"/>
</dbReference>
<evidence type="ECO:0000313" key="3">
    <source>
        <dbReference type="Proteomes" id="UP001381003"/>
    </source>
</evidence>
<feature type="transmembrane region" description="Helical" evidence="1">
    <location>
        <begin position="6"/>
        <end position="28"/>
    </location>
</feature>
<keyword evidence="3" id="KW-1185">Reference proteome</keyword>
<proteinExistence type="predicted"/>
<accession>A0ABZ2FF04</accession>
<gene>
    <name evidence="2" type="ORF">N5P18_00095</name>
</gene>